<name>T0ZH87_9ZZZZ</name>
<gene>
    <name evidence="1" type="ORF">B2A_08354</name>
</gene>
<comment type="caution">
    <text evidence="1">The sequence shown here is derived from an EMBL/GenBank/DDBJ whole genome shotgun (WGS) entry which is preliminary data.</text>
</comment>
<organism evidence="1">
    <name type="scientific">mine drainage metagenome</name>
    <dbReference type="NCBI Taxonomy" id="410659"/>
    <lineage>
        <taxon>unclassified sequences</taxon>
        <taxon>metagenomes</taxon>
        <taxon>ecological metagenomes</taxon>
    </lineage>
</organism>
<dbReference type="EMBL" id="AUZZ01006017">
    <property type="protein sequence ID" value="EQD47666.1"/>
    <property type="molecule type" value="Genomic_DNA"/>
</dbReference>
<dbReference type="Gene3D" id="3.30.70.920">
    <property type="match status" value="1"/>
</dbReference>
<reference evidence="1" key="1">
    <citation type="submission" date="2013-08" db="EMBL/GenBank/DDBJ databases">
        <authorList>
            <person name="Mendez C."/>
            <person name="Richter M."/>
            <person name="Ferrer M."/>
            <person name="Sanchez J."/>
        </authorList>
    </citation>
    <scope>NUCLEOTIDE SEQUENCE</scope>
</reference>
<accession>T0ZH87</accession>
<evidence type="ECO:0000313" key="1">
    <source>
        <dbReference type="EMBL" id="EQD47666.1"/>
    </source>
</evidence>
<dbReference type="AlphaFoldDB" id="T0ZH87"/>
<proteinExistence type="predicted"/>
<protein>
    <submittedName>
        <fullName evidence="1">Transcriptional regulator, AsnC family</fullName>
    </submittedName>
</protein>
<reference evidence="1" key="2">
    <citation type="journal article" date="2014" name="ISME J.">
        <title>Microbial stratification in low pH oxic and suboxic macroscopic growths along an acid mine drainage.</title>
        <authorList>
            <person name="Mendez-Garcia C."/>
            <person name="Mesa V."/>
            <person name="Sprenger R.R."/>
            <person name="Richter M."/>
            <person name="Diez M.S."/>
            <person name="Solano J."/>
            <person name="Bargiela R."/>
            <person name="Golyshina O.V."/>
            <person name="Manteca A."/>
            <person name="Ramos J.L."/>
            <person name="Gallego J.R."/>
            <person name="Llorente I."/>
            <person name="Martins Dos Santos V.A."/>
            <person name="Jensen O.N."/>
            <person name="Pelaez A.I."/>
            <person name="Sanchez J."/>
            <person name="Ferrer M."/>
        </authorList>
    </citation>
    <scope>NUCLEOTIDE SEQUENCE</scope>
</reference>
<sequence length="471" mass="55777">MERLPKAVENTFQRLKREYSEDLRIAYIKGVYYVQEPLHLIDKDLNKKIYRTKYLGKITDDGFFVPTRKRVIRRAKAMNSIEYEELYDKFMAEKSSDKEQTVNQVQKFTKGEEFMLRALGMNCRIPTPYVSKFLGMSAYGLRHDIKSLENRLGIKYTLELDVEKLGFMYYIIGVRFRDKKPSFQEIREAADRVDNVQLAMVCSGDYDLLMYVIVENNTTVARNMFYEIRENMFPEYDSSWYVMLFYKTYGYVPLHTDFFKMLERKVWKRTKEIPKKPNSMIWQREYNVLKDMCDDSRQSLTDIDARRAMNMGSARYTYQSLLDRAIIIRPTIAMRMLPIKYNAAIFVEKTNHLSWEKDRINILRDIVHDTDSIDRYALVGDIKSPEGVFYIMPVMNDSDVDDAKEELRNAVKGIGVASSIITGIAKGMLGYRVFDNDYSNQRKILVEYYKEKMPNKMDYKLQSIYKNEKRE</sequence>